<protein>
    <submittedName>
        <fullName evidence="2">Uncharacterized protein</fullName>
    </submittedName>
</protein>
<organism evidence="2 3">
    <name type="scientific">Carbonactinospora thermoautotrophica</name>
    <dbReference type="NCBI Taxonomy" id="1469144"/>
    <lineage>
        <taxon>Bacteria</taxon>
        <taxon>Bacillati</taxon>
        <taxon>Actinomycetota</taxon>
        <taxon>Actinomycetes</taxon>
        <taxon>Kitasatosporales</taxon>
        <taxon>Carbonactinosporaceae</taxon>
        <taxon>Carbonactinospora</taxon>
    </lineage>
</organism>
<evidence type="ECO:0000313" key="3">
    <source>
        <dbReference type="Proteomes" id="UP000070598"/>
    </source>
</evidence>
<dbReference type="Proteomes" id="UP000070598">
    <property type="component" value="Unassembled WGS sequence"/>
</dbReference>
<feature type="non-terminal residue" evidence="2">
    <location>
        <position position="86"/>
    </location>
</feature>
<comment type="caution">
    <text evidence="2">The sequence shown here is derived from an EMBL/GenBank/DDBJ whole genome shotgun (WGS) entry which is preliminary data.</text>
</comment>
<gene>
    <name evidence="2" type="ORF">TR74_08580</name>
</gene>
<evidence type="ECO:0000313" key="2">
    <source>
        <dbReference type="EMBL" id="KWX09610.1"/>
    </source>
</evidence>
<dbReference type="AlphaFoldDB" id="A0A132NHN9"/>
<name>A0A132NHN9_9ACTN</name>
<proteinExistence type="predicted"/>
<feature type="region of interest" description="Disordered" evidence="1">
    <location>
        <begin position="52"/>
        <end position="75"/>
    </location>
</feature>
<feature type="compositionally biased region" description="Low complexity" evidence="1">
    <location>
        <begin position="52"/>
        <end position="65"/>
    </location>
</feature>
<dbReference type="EMBL" id="JYIK01000770">
    <property type="protein sequence ID" value="KWX09610.1"/>
    <property type="molecule type" value="Genomic_DNA"/>
</dbReference>
<sequence length="86" mass="8818">MTETPVGGPEATPICARPGCGNLIPPRPPGKTGPPRRFCSDACRVATYNAARPTRSTAAAAPDPAVGSPEDPVDPAVELADLLRRA</sequence>
<accession>A0A132NHN9</accession>
<reference evidence="3" key="1">
    <citation type="submission" date="2015-02" db="EMBL/GenBank/DDBJ databases">
        <title>Physiological reanalysis, assessment of diazotrophy, and genome sequences of multiple isolates of Streptomyces thermoautotrophicus.</title>
        <authorList>
            <person name="MacKellar D.C."/>
            <person name="Lieber L."/>
            <person name="Norman J."/>
            <person name="Bolger A."/>
            <person name="Tobin C."/>
            <person name="Murray J.W."/>
            <person name="Friesen M."/>
            <person name="Prell J."/>
        </authorList>
    </citation>
    <scope>NUCLEOTIDE SEQUENCE [LARGE SCALE GENOMIC DNA]</scope>
    <source>
        <strain evidence="3">UBT1</strain>
    </source>
</reference>
<feature type="region of interest" description="Disordered" evidence="1">
    <location>
        <begin position="1"/>
        <end position="36"/>
    </location>
</feature>
<evidence type="ECO:0000256" key="1">
    <source>
        <dbReference type="SAM" id="MobiDB-lite"/>
    </source>
</evidence>